<sequence length="85" mass="9499">KFLTELGVVPSIEGAVPLLCDNIGAIAQAKEPRSHQKSKHVLQRYHLIREIIERGDVEIQKVDGKKNVADPFTKALGAKEFDKHK</sequence>
<evidence type="ECO:0008006" key="3">
    <source>
        <dbReference type="Google" id="ProtNLM"/>
    </source>
</evidence>
<dbReference type="Gramene" id="OIT19141">
    <property type="protein sequence ID" value="OIT19141"/>
    <property type="gene ID" value="A4A49_57918"/>
</dbReference>
<feature type="non-terminal residue" evidence="1">
    <location>
        <position position="1"/>
    </location>
</feature>
<dbReference type="EMBL" id="MJEQ01009868">
    <property type="protein sequence ID" value="OIT19141.1"/>
    <property type="molecule type" value="Genomic_DNA"/>
</dbReference>
<proteinExistence type="predicted"/>
<organism evidence="1 2">
    <name type="scientific">Nicotiana attenuata</name>
    <name type="common">Coyote tobacco</name>
    <dbReference type="NCBI Taxonomy" id="49451"/>
    <lineage>
        <taxon>Eukaryota</taxon>
        <taxon>Viridiplantae</taxon>
        <taxon>Streptophyta</taxon>
        <taxon>Embryophyta</taxon>
        <taxon>Tracheophyta</taxon>
        <taxon>Spermatophyta</taxon>
        <taxon>Magnoliopsida</taxon>
        <taxon>eudicotyledons</taxon>
        <taxon>Gunneridae</taxon>
        <taxon>Pentapetalae</taxon>
        <taxon>asterids</taxon>
        <taxon>lamiids</taxon>
        <taxon>Solanales</taxon>
        <taxon>Solanaceae</taxon>
        <taxon>Nicotianoideae</taxon>
        <taxon>Nicotianeae</taxon>
        <taxon>Nicotiana</taxon>
    </lineage>
</organism>
<name>A0A1J6JMX9_NICAT</name>
<evidence type="ECO:0000313" key="2">
    <source>
        <dbReference type="Proteomes" id="UP000187609"/>
    </source>
</evidence>
<dbReference type="CDD" id="cd09272">
    <property type="entry name" value="RNase_HI_RT_Ty1"/>
    <property type="match status" value="1"/>
</dbReference>
<evidence type="ECO:0000313" key="1">
    <source>
        <dbReference type="EMBL" id="OIT19141.1"/>
    </source>
</evidence>
<accession>A0A1J6JMX9</accession>
<gene>
    <name evidence="1" type="ORF">A4A49_57918</name>
</gene>
<dbReference type="Proteomes" id="UP000187609">
    <property type="component" value="Unassembled WGS sequence"/>
</dbReference>
<comment type="caution">
    <text evidence="1">The sequence shown here is derived from an EMBL/GenBank/DDBJ whole genome shotgun (WGS) entry which is preliminary data.</text>
</comment>
<reference evidence="1" key="1">
    <citation type="submission" date="2016-11" db="EMBL/GenBank/DDBJ databases">
        <title>The genome of Nicotiana attenuata.</title>
        <authorList>
            <person name="Xu S."/>
            <person name="Brockmoeller T."/>
            <person name="Gaquerel E."/>
            <person name="Navarro A."/>
            <person name="Kuhl H."/>
            <person name="Gase K."/>
            <person name="Ling Z."/>
            <person name="Zhou W."/>
            <person name="Kreitzer C."/>
            <person name="Stanke M."/>
            <person name="Tang H."/>
            <person name="Lyons E."/>
            <person name="Pandey P."/>
            <person name="Pandey S.P."/>
            <person name="Timmermann B."/>
            <person name="Baldwin I.T."/>
        </authorList>
    </citation>
    <scope>NUCLEOTIDE SEQUENCE [LARGE SCALE GENOMIC DNA]</scope>
    <source>
        <strain evidence="1">UT</strain>
    </source>
</reference>
<feature type="non-terminal residue" evidence="1">
    <location>
        <position position="85"/>
    </location>
</feature>
<dbReference type="AlphaFoldDB" id="A0A1J6JMX9"/>
<protein>
    <recommendedName>
        <fullName evidence="3">Retrovirus-related pol polyprotein from transposon tnt 1-94</fullName>
    </recommendedName>
</protein>
<keyword evidence="2" id="KW-1185">Reference proteome</keyword>